<dbReference type="OrthoDB" id="7391735at2"/>
<evidence type="ECO:0008006" key="3">
    <source>
        <dbReference type="Google" id="ProtNLM"/>
    </source>
</evidence>
<accession>A0A845ARX0</accession>
<sequence length="184" mass="20016">MERDASTLCLACGLCCSGSLFPMAQIDPGNDDERLESGFDTVEHDGKPFFRLGCHHLEGAHCRIYGEGRPRVCSGFNCALVLAYMSGRMEQEQAMELIGTAVQMDRAVRQALGTHSVSVTRNFEAVEDALQAKLAAENDPEVKRTIGQVLLDIIAFRMFAKRHFIPGSDDSPGMQVAPHGVTGS</sequence>
<dbReference type="Proteomes" id="UP000446786">
    <property type="component" value="Unassembled WGS sequence"/>
</dbReference>
<evidence type="ECO:0000313" key="1">
    <source>
        <dbReference type="EMBL" id="MXP32334.1"/>
    </source>
</evidence>
<reference evidence="1 2" key="1">
    <citation type="submission" date="2019-12" db="EMBL/GenBank/DDBJ databases">
        <title>Genomic-based taxomic classification of the family Erythrobacteraceae.</title>
        <authorList>
            <person name="Xu L."/>
        </authorList>
    </citation>
    <scope>NUCLEOTIDE SEQUENCE [LARGE SCALE GENOMIC DNA]</scope>
    <source>
        <strain evidence="1 2">JCM 16677</strain>
    </source>
</reference>
<dbReference type="AlphaFoldDB" id="A0A845ARX0"/>
<keyword evidence="2" id="KW-1185">Reference proteome</keyword>
<gene>
    <name evidence="1" type="ORF">GRI94_10945</name>
</gene>
<dbReference type="Pfam" id="PF03692">
    <property type="entry name" value="CxxCxxCC"/>
    <property type="match status" value="1"/>
</dbReference>
<name>A0A845ARX0_9SPHN</name>
<dbReference type="EMBL" id="WTYE01000001">
    <property type="protein sequence ID" value="MXP32334.1"/>
    <property type="molecule type" value="Genomic_DNA"/>
</dbReference>
<protein>
    <recommendedName>
        <fullName evidence="3">YkgJ family cysteine cluster protein</fullName>
    </recommendedName>
</protein>
<dbReference type="RefSeq" id="WP_160779684.1">
    <property type="nucleotide sequence ID" value="NZ_BAAAZF010000001.1"/>
</dbReference>
<proteinExistence type="predicted"/>
<comment type="caution">
    <text evidence="1">The sequence shown here is derived from an EMBL/GenBank/DDBJ whole genome shotgun (WGS) entry which is preliminary data.</text>
</comment>
<organism evidence="1 2">
    <name type="scientific">Parerythrobacter jejuensis</name>
    <dbReference type="NCBI Taxonomy" id="795812"/>
    <lineage>
        <taxon>Bacteria</taxon>
        <taxon>Pseudomonadati</taxon>
        <taxon>Pseudomonadota</taxon>
        <taxon>Alphaproteobacteria</taxon>
        <taxon>Sphingomonadales</taxon>
        <taxon>Erythrobacteraceae</taxon>
        <taxon>Parerythrobacter</taxon>
    </lineage>
</organism>
<evidence type="ECO:0000313" key="2">
    <source>
        <dbReference type="Proteomes" id="UP000446786"/>
    </source>
</evidence>
<dbReference type="InterPro" id="IPR005358">
    <property type="entry name" value="Puta_zinc/iron-chelating_dom"/>
</dbReference>